<dbReference type="Proteomes" id="UP000031546">
    <property type="component" value="Unassembled WGS sequence"/>
</dbReference>
<dbReference type="RefSeq" id="WP_040106840.1">
    <property type="nucleotide sequence ID" value="NZ_JABEVU030000001.1"/>
</dbReference>
<reference evidence="3" key="3">
    <citation type="submission" date="2020-04" db="EMBL/GenBank/DDBJ databases">
        <authorList>
            <person name="Tanveer F."/>
            <person name="Xie Y."/>
            <person name="Shinwari Z.K."/>
        </authorList>
    </citation>
    <scope>NUCLEOTIDE SEQUENCE</scope>
    <source>
        <strain evidence="3">MOSEL-ME25</strain>
    </source>
</reference>
<sequence length="212" mass="24523">MGETVFAIIGLGLPGFFTYVVLVKRNILIYTKDQTDEKVMLIGLLSLTNVAVILLLLEVFNLEVMSIAGFLIIVGTTLLLTFWIYPFVIRNGRRMLEDHLEKTGQKNRSNIPFMDRIHDGKPAVGGYIQCVFFDFNHTFVESGYLKYYSYSENGFILYPDGQNNLDYAKFKKRFETLDPTEASHMMDFDKEMIIYFINYPNSKSDYDPTSHR</sequence>
<dbReference type="GeneID" id="77846233"/>
<evidence type="ECO:0000313" key="2">
    <source>
        <dbReference type="EMBL" id="KIH69775.1"/>
    </source>
</evidence>
<feature type="transmembrane region" description="Helical" evidence="1">
    <location>
        <begin position="66"/>
        <end position="85"/>
    </location>
</feature>
<comment type="caution">
    <text evidence="2">The sequence shown here is derived from an EMBL/GenBank/DDBJ whole genome shotgun (WGS) entry which is preliminary data.</text>
</comment>
<feature type="transmembrane region" description="Helical" evidence="1">
    <location>
        <begin position="6"/>
        <end position="27"/>
    </location>
</feature>
<feature type="transmembrane region" description="Helical" evidence="1">
    <location>
        <begin position="39"/>
        <end position="60"/>
    </location>
</feature>
<accession>A0A0C2H7C1</accession>
<reference evidence="3 5" key="4">
    <citation type="submission" date="2022-12" db="EMBL/GenBank/DDBJ databases">
        <title>Genome analysis and biological profiling of marine Salinicoccus roseus MOSEL-ME25.</title>
        <authorList>
            <person name="Mirza F.T."/>
            <person name="Xie Y."/>
            <person name="Shinwari Z.K."/>
        </authorList>
    </citation>
    <scope>NUCLEOTIDE SEQUENCE [LARGE SCALE GENOMIC DNA]</scope>
    <source>
        <strain evidence="3 5">MOSEL-ME25</strain>
    </source>
</reference>
<keyword evidence="1" id="KW-1133">Transmembrane helix</keyword>
<reference evidence="2 4" key="1">
    <citation type="submission" date="2015-01" db="EMBL/GenBank/DDBJ databases">
        <title>Genome sequences of high lactate-tolerant strain Salinicoccus roseus W12 with industrial interest.</title>
        <authorList>
            <person name="Wang H."/>
            <person name="Yu B."/>
        </authorList>
    </citation>
    <scope>NUCLEOTIDE SEQUENCE [LARGE SCALE GENOMIC DNA]</scope>
    <source>
        <strain evidence="2 4">W12</strain>
    </source>
</reference>
<dbReference type="EMBL" id="JXII01000010">
    <property type="protein sequence ID" value="KIH69775.1"/>
    <property type="molecule type" value="Genomic_DNA"/>
</dbReference>
<keyword evidence="5" id="KW-1185">Reference proteome</keyword>
<keyword evidence="1" id="KW-0472">Membrane</keyword>
<dbReference type="AlphaFoldDB" id="A0A0C2H7C1"/>
<organism evidence="2 4">
    <name type="scientific">Salinicoccus roseus</name>
    <dbReference type="NCBI Taxonomy" id="45670"/>
    <lineage>
        <taxon>Bacteria</taxon>
        <taxon>Bacillati</taxon>
        <taxon>Bacillota</taxon>
        <taxon>Bacilli</taxon>
        <taxon>Bacillales</taxon>
        <taxon>Staphylococcaceae</taxon>
        <taxon>Salinicoccus</taxon>
    </lineage>
</organism>
<evidence type="ECO:0000313" key="4">
    <source>
        <dbReference type="Proteomes" id="UP000031546"/>
    </source>
</evidence>
<keyword evidence="1" id="KW-0812">Transmembrane</keyword>
<protein>
    <submittedName>
        <fullName evidence="2">Uncharacterized protein</fullName>
    </submittedName>
</protein>
<evidence type="ECO:0000313" key="5">
    <source>
        <dbReference type="Proteomes" id="UP000527860"/>
    </source>
</evidence>
<name>A0A0C2H7C1_9STAP</name>
<dbReference type="EMBL" id="JABEVU030000001">
    <property type="protein sequence ID" value="MDB0579228.1"/>
    <property type="molecule type" value="Genomic_DNA"/>
</dbReference>
<evidence type="ECO:0000256" key="1">
    <source>
        <dbReference type="SAM" id="Phobius"/>
    </source>
</evidence>
<reference evidence="5" key="2">
    <citation type="submission" date="2020-04" db="EMBL/GenBank/DDBJ databases">
        <title>Genome analysis and biological profiling of marine Cellulosimicrobium funkei MOSEL-ME6.</title>
        <authorList>
            <person name="Tanveer F."/>
            <person name="Xie Y."/>
            <person name="Shinwari Z.K."/>
        </authorList>
    </citation>
    <scope>NUCLEOTIDE SEQUENCE [LARGE SCALE GENOMIC DNA]</scope>
    <source>
        <strain evidence="5">MOSEL-ME25</strain>
    </source>
</reference>
<evidence type="ECO:0000313" key="3">
    <source>
        <dbReference type="EMBL" id="MDB0579228.1"/>
    </source>
</evidence>
<dbReference type="Proteomes" id="UP000527860">
    <property type="component" value="Unassembled WGS sequence"/>
</dbReference>
<gene>
    <name evidence="3" type="ORF">F7P68_0001575</name>
    <name evidence="2" type="ORF">SN16_11845</name>
</gene>
<proteinExistence type="predicted"/>